<comment type="caution">
    <text evidence="1">The sequence shown here is derived from an EMBL/GenBank/DDBJ whole genome shotgun (WGS) entry which is preliminary data.</text>
</comment>
<name>A0A645I9U1_9ZZZZ</name>
<accession>A0A645I9U1</accession>
<gene>
    <name evidence="1" type="ORF">SDC9_195270</name>
</gene>
<evidence type="ECO:0000313" key="1">
    <source>
        <dbReference type="EMBL" id="MPN47666.1"/>
    </source>
</evidence>
<dbReference type="EMBL" id="VSSQ01109332">
    <property type="protein sequence ID" value="MPN47666.1"/>
    <property type="molecule type" value="Genomic_DNA"/>
</dbReference>
<protein>
    <submittedName>
        <fullName evidence="1">Uncharacterized protein</fullName>
    </submittedName>
</protein>
<dbReference type="AlphaFoldDB" id="A0A645I9U1"/>
<proteinExistence type="predicted"/>
<organism evidence="1">
    <name type="scientific">bioreactor metagenome</name>
    <dbReference type="NCBI Taxonomy" id="1076179"/>
    <lineage>
        <taxon>unclassified sequences</taxon>
        <taxon>metagenomes</taxon>
        <taxon>ecological metagenomes</taxon>
    </lineage>
</organism>
<sequence>MVLTQATVYCLNGGEDKSDPSILLLLECTQDLSGEDKNR</sequence>
<reference evidence="1" key="1">
    <citation type="submission" date="2019-08" db="EMBL/GenBank/DDBJ databases">
        <authorList>
            <person name="Kucharzyk K."/>
            <person name="Murdoch R.W."/>
            <person name="Higgins S."/>
            <person name="Loffler F."/>
        </authorList>
    </citation>
    <scope>NUCLEOTIDE SEQUENCE</scope>
</reference>